<evidence type="ECO:0000313" key="2">
    <source>
        <dbReference type="EMBL" id="JAD38875.1"/>
    </source>
</evidence>
<reference evidence="2" key="1">
    <citation type="submission" date="2014-09" db="EMBL/GenBank/DDBJ databases">
        <authorList>
            <person name="Magalhaes I.L.F."/>
            <person name="Oliveira U."/>
            <person name="Santos F.R."/>
            <person name="Vidigal T.H.D.A."/>
            <person name="Brescovit A.D."/>
            <person name="Santos A.J."/>
        </authorList>
    </citation>
    <scope>NUCLEOTIDE SEQUENCE</scope>
    <source>
        <tissue evidence="2">Shoot tissue taken approximately 20 cm above the soil surface</tissue>
    </source>
</reference>
<name>A0A0A8ZQ41_ARUDO</name>
<dbReference type="EMBL" id="GBRH01259020">
    <property type="protein sequence ID" value="JAD38875.1"/>
    <property type="molecule type" value="Transcribed_RNA"/>
</dbReference>
<organism evidence="2">
    <name type="scientific">Arundo donax</name>
    <name type="common">Giant reed</name>
    <name type="synonym">Donax arundinaceus</name>
    <dbReference type="NCBI Taxonomy" id="35708"/>
    <lineage>
        <taxon>Eukaryota</taxon>
        <taxon>Viridiplantae</taxon>
        <taxon>Streptophyta</taxon>
        <taxon>Embryophyta</taxon>
        <taxon>Tracheophyta</taxon>
        <taxon>Spermatophyta</taxon>
        <taxon>Magnoliopsida</taxon>
        <taxon>Liliopsida</taxon>
        <taxon>Poales</taxon>
        <taxon>Poaceae</taxon>
        <taxon>PACMAD clade</taxon>
        <taxon>Arundinoideae</taxon>
        <taxon>Arundineae</taxon>
        <taxon>Arundo</taxon>
    </lineage>
</organism>
<reference evidence="2" key="2">
    <citation type="journal article" date="2015" name="Data Brief">
        <title>Shoot transcriptome of the giant reed, Arundo donax.</title>
        <authorList>
            <person name="Barrero R.A."/>
            <person name="Guerrero F.D."/>
            <person name="Moolhuijzen P."/>
            <person name="Goolsby J.A."/>
            <person name="Tidwell J."/>
            <person name="Bellgard S.E."/>
            <person name="Bellgard M.I."/>
        </authorList>
    </citation>
    <scope>NUCLEOTIDE SEQUENCE</scope>
    <source>
        <tissue evidence="2">Shoot tissue taken approximately 20 cm above the soil surface</tissue>
    </source>
</reference>
<proteinExistence type="predicted"/>
<sequence>MMVIVLLGLVIKDIRIEPNLVHRWHAIATSNATICTIVFLCFWYLFRKWLNHIVNSFIFWGVPECDRRTKQKVSSRMKTVAFQYVITD</sequence>
<keyword evidence="1" id="KW-1133">Transmembrane helix</keyword>
<keyword evidence="1" id="KW-0472">Membrane</keyword>
<keyword evidence="1" id="KW-0812">Transmembrane</keyword>
<accession>A0A0A8ZQ41</accession>
<dbReference type="AlphaFoldDB" id="A0A0A8ZQ41"/>
<protein>
    <submittedName>
        <fullName evidence="2">Uncharacterized protein</fullName>
    </submittedName>
</protein>
<feature type="transmembrane region" description="Helical" evidence="1">
    <location>
        <begin position="26"/>
        <end position="46"/>
    </location>
</feature>
<evidence type="ECO:0000256" key="1">
    <source>
        <dbReference type="SAM" id="Phobius"/>
    </source>
</evidence>